<protein>
    <recommendedName>
        <fullName evidence="10">LPLAT superfamily acyltransferase</fullName>
    </recommendedName>
</protein>
<keyword evidence="4" id="KW-0808">Transferase</keyword>
<name>A0A368Y215_9BURK</name>
<evidence type="ECO:0000313" key="9">
    <source>
        <dbReference type="Proteomes" id="UP000252884"/>
    </source>
</evidence>
<evidence type="ECO:0008006" key="10">
    <source>
        <dbReference type="Google" id="ProtNLM"/>
    </source>
</evidence>
<dbReference type="Proteomes" id="UP000252884">
    <property type="component" value="Unassembled WGS sequence"/>
</dbReference>
<evidence type="ECO:0000256" key="7">
    <source>
        <dbReference type="SAM" id="MobiDB-lite"/>
    </source>
</evidence>
<feature type="region of interest" description="Disordered" evidence="7">
    <location>
        <begin position="1"/>
        <end position="37"/>
    </location>
</feature>
<comment type="subcellular location">
    <subcellularLocation>
        <location evidence="1">Cell inner membrane</location>
    </subcellularLocation>
</comment>
<evidence type="ECO:0000256" key="4">
    <source>
        <dbReference type="ARBA" id="ARBA00022679"/>
    </source>
</evidence>
<dbReference type="AlphaFoldDB" id="A0A368Y215"/>
<dbReference type="InterPro" id="IPR004960">
    <property type="entry name" value="LipA_acyltrans"/>
</dbReference>
<dbReference type="GO" id="GO:0016746">
    <property type="term" value="F:acyltransferase activity"/>
    <property type="evidence" value="ECO:0007669"/>
    <property type="project" value="UniProtKB-KW"/>
</dbReference>
<evidence type="ECO:0000256" key="5">
    <source>
        <dbReference type="ARBA" id="ARBA00023136"/>
    </source>
</evidence>
<gene>
    <name evidence="8" type="ORF">DES41_103444</name>
</gene>
<evidence type="ECO:0000313" key="8">
    <source>
        <dbReference type="EMBL" id="RCW72837.1"/>
    </source>
</evidence>
<evidence type="ECO:0000256" key="2">
    <source>
        <dbReference type="ARBA" id="ARBA00022475"/>
    </source>
</evidence>
<keyword evidence="5" id="KW-0472">Membrane</keyword>
<dbReference type="Pfam" id="PF03279">
    <property type="entry name" value="Lip_A_acyltrans"/>
    <property type="match status" value="1"/>
</dbReference>
<dbReference type="EMBL" id="QPJK01000003">
    <property type="protein sequence ID" value="RCW72837.1"/>
    <property type="molecule type" value="Genomic_DNA"/>
</dbReference>
<dbReference type="GO" id="GO:0005886">
    <property type="term" value="C:plasma membrane"/>
    <property type="evidence" value="ECO:0007669"/>
    <property type="project" value="UniProtKB-SubCell"/>
</dbReference>
<dbReference type="PIRSF" id="PIRSF028561">
    <property type="entry name" value="Ac_Trasf"/>
    <property type="match status" value="1"/>
</dbReference>
<sequence>MSETQNRPRQARPPSGGSEARTAASTAATSPAPPADWATQRERSNLWVLRLMGAIAVYAGRPLARLVLHPITLYFLLANGPARRASRAYLARALQRPAGWRDSYRHIHSFAATVLDRVYFLQDRLAQFQIDSRNVPAVEAVLAEGQGVMLLGAHVGSFEALRAGAQSVGTRAAMLMYEDNARLITATLRAIAPDVQLHTIALGRPGAMLALRRWLDGGGMAGLLADRTLPGHSGRSRTLMLPFLGQPAPFSDGPLRLAALLRQRVFFMAGLYHGGARYSLRFEPLADFRATAGPALEAEVEAALQRYVALLESICREAPYNWFNFYDFWASDAASTSATPD</sequence>
<evidence type="ECO:0000256" key="6">
    <source>
        <dbReference type="ARBA" id="ARBA00023315"/>
    </source>
</evidence>
<reference evidence="8 9" key="1">
    <citation type="submission" date="2018-07" db="EMBL/GenBank/DDBJ databases">
        <title>Genomic Encyclopedia of Type Strains, Phase IV (KMG-IV): sequencing the most valuable type-strain genomes for metagenomic binning, comparative biology and taxonomic classification.</title>
        <authorList>
            <person name="Goeker M."/>
        </authorList>
    </citation>
    <scope>NUCLEOTIDE SEQUENCE [LARGE SCALE GENOMIC DNA]</scope>
    <source>
        <strain evidence="8 9">DSM 21634</strain>
    </source>
</reference>
<evidence type="ECO:0000256" key="3">
    <source>
        <dbReference type="ARBA" id="ARBA00022519"/>
    </source>
</evidence>
<keyword evidence="6" id="KW-0012">Acyltransferase</keyword>
<feature type="compositionally biased region" description="Low complexity" evidence="7">
    <location>
        <begin position="18"/>
        <end position="30"/>
    </location>
</feature>
<accession>A0A368Y215</accession>
<dbReference type="PANTHER" id="PTHR30606">
    <property type="entry name" value="LIPID A BIOSYNTHESIS LAUROYL ACYLTRANSFERASE"/>
    <property type="match status" value="1"/>
</dbReference>
<dbReference type="OrthoDB" id="9808633at2"/>
<keyword evidence="9" id="KW-1185">Reference proteome</keyword>
<comment type="caution">
    <text evidence="8">The sequence shown here is derived from an EMBL/GenBank/DDBJ whole genome shotgun (WGS) entry which is preliminary data.</text>
</comment>
<keyword evidence="3" id="KW-0997">Cell inner membrane</keyword>
<organism evidence="8 9">
    <name type="scientific">Pseudorhodoferax soli</name>
    <dbReference type="NCBI Taxonomy" id="545864"/>
    <lineage>
        <taxon>Bacteria</taxon>
        <taxon>Pseudomonadati</taxon>
        <taxon>Pseudomonadota</taxon>
        <taxon>Betaproteobacteria</taxon>
        <taxon>Burkholderiales</taxon>
        <taxon>Comamonadaceae</taxon>
    </lineage>
</organism>
<dbReference type="RefSeq" id="WP_114468225.1">
    <property type="nucleotide sequence ID" value="NZ_QPJK01000003.1"/>
</dbReference>
<proteinExistence type="predicted"/>
<dbReference type="InterPro" id="IPR014548">
    <property type="entry name" value="Ac_Trasf"/>
</dbReference>
<dbReference type="PANTHER" id="PTHR30606:SF9">
    <property type="entry name" value="LIPID A BIOSYNTHESIS LAUROYLTRANSFERASE"/>
    <property type="match status" value="1"/>
</dbReference>
<dbReference type="CDD" id="cd07984">
    <property type="entry name" value="LPLAT_LABLAT-like"/>
    <property type="match status" value="1"/>
</dbReference>
<keyword evidence="2" id="KW-1003">Cell membrane</keyword>
<dbReference type="GO" id="GO:0009247">
    <property type="term" value="P:glycolipid biosynthetic process"/>
    <property type="evidence" value="ECO:0007669"/>
    <property type="project" value="UniProtKB-ARBA"/>
</dbReference>
<evidence type="ECO:0000256" key="1">
    <source>
        <dbReference type="ARBA" id="ARBA00004533"/>
    </source>
</evidence>